<dbReference type="OrthoDB" id="4195769at2"/>
<dbReference type="Pfam" id="PF09485">
    <property type="entry name" value="CRISPR_Cse2"/>
    <property type="match status" value="1"/>
</dbReference>
<dbReference type="InterPro" id="IPR038287">
    <property type="entry name" value="Cse2_sf"/>
</dbReference>
<dbReference type="Proteomes" id="UP000311713">
    <property type="component" value="Unassembled WGS sequence"/>
</dbReference>
<dbReference type="Gene3D" id="1.10.520.40">
    <property type="entry name" value="CRISPR-associated protein Cse2"/>
    <property type="match status" value="1"/>
</dbReference>
<evidence type="ECO:0000313" key="1">
    <source>
        <dbReference type="EMBL" id="TNM27064.1"/>
    </source>
</evidence>
<dbReference type="NCBIfam" id="TIGR02548">
    <property type="entry name" value="casB_cse2"/>
    <property type="match status" value="1"/>
</dbReference>
<sequence>MTSPNNARNHLERYEEFMATVRAACATPEGRVAIRQGLTDNFADPWRMHMHLLAHGAIPTAQHRDAEYPFLLVAALWATHDAPNPRMNSRWPAPEPPPANPGHNLGWSLARAERAGVFTRQSATGQLTSLSMRDAPGLYQAIPGLVALLRDNNIPISWPVLLSDLTRWERWGDEVRVRWARQYHHTLNEKKASR</sequence>
<gene>
    <name evidence="1" type="primary">casB</name>
    <name evidence="1" type="ORF">FH715_22175</name>
</gene>
<proteinExistence type="predicted"/>
<comment type="caution">
    <text evidence="1">The sequence shown here is derived from an EMBL/GenBank/DDBJ whole genome shotgun (WGS) entry which is preliminary data.</text>
</comment>
<dbReference type="InterPro" id="IPR013382">
    <property type="entry name" value="CRISPR-assoc_prot_Cse2"/>
</dbReference>
<keyword evidence="2" id="KW-1185">Reference proteome</keyword>
<protein>
    <submittedName>
        <fullName evidence="1">Type I-E CRISPR-associated protein Cse2/CasB</fullName>
    </submittedName>
</protein>
<name>A0A5C4UTT2_9ACTN</name>
<evidence type="ECO:0000313" key="2">
    <source>
        <dbReference type="Proteomes" id="UP000311713"/>
    </source>
</evidence>
<accession>A0A5C4UTT2</accession>
<organism evidence="1 2">
    <name type="scientific">Streptomyces sedi</name>
    <dbReference type="NCBI Taxonomy" id="555059"/>
    <lineage>
        <taxon>Bacteria</taxon>
        <taxon>Bacillati</taxon>
        <taxon>Actinomycetota</taxon>
        <taxon>Actinomycetes</taxon>
        <taxon>Kitasatosporales</taxon>
        <taxon>Streptomycetaceae</taxon>
        <taxon>Streptomyces</taxon>
    </lineage>
</organism>
<dbReference type="AlphaFoldDB" id="A0A5C4UTT2"/>
<dbReference type="RefSeq" id="WP_139648088.1">
    <property type="nucleotide sequence ID" value="NZ_BAAAZS010000022.1"/>
</dbReference>
<reference evidence="1 2" key="1">
    <citation type="submission" date="2019-06" db="EMBL/GenBank/DDBJ databases">
        <title>Draft genome of Streptomyces sedi sp. JCM16909.</title>
        <authorList>
            <person name="Klykleung N."/>
            <person name="Tanasupawat S."/>
            <person name="Kudo T."/>
            <person name="Yuki M."/>
            <person name="Ohkuma M."/>
        </authorList>
    </citation>
    <scope>NUCLEOTIDE SEQUENCE [LARGE SCALE GENOMIC DNA]</scope>
    <source>
        <strain evidence="1 2">JCM 16909</strain>
    </source>
</reference>
<dbReference type="EMBL" id="VDGT01000019">
    <property type="protein sequence ID" value="TNM27064.1"/>
    <property type="molecule type" value="Genomic_DNA"/>
</dbReference>